<feature type="transmembrane region" description="Helical" evidence="16">
    <location>
        <begin position="12"/>
        <end position="29"/>
    </location>
</feature>
<evidence type="ECO:0000256" key="6">
    <source>
        <dbReference type="ARBA" id="ARBA00022617"/>
    </source>
</evidence>
<dbReference type="InterPro" id="IPR050196">
    <property type="entry name" value="Cytochrome_P450_Monoox"/>
</dbReference>
<evidence type="ECO:0000256" key="8">
    <source>
        <dbReference type="ARBA" id="ARBA00022824"/>
    </source>
</evidence>
<dbReference type="Gene3D" id="1.10.630.10">
    <property type="entry name" value="Cytochrome P450"/>
    <property type="match status" value="1"/>
</dbReference>
<evidence type="ECO:0000256" key="15">
    <source>
        <dbReference type="RuleBase" id="RU000461"/>
    </source>
</evidence>
<keyword evidence="6 14" id="KW-0349">Heme</keyword>
<sequence>MLEAIDYFAPKSALQTLVIVALVTFLVWYTQYHWNRRRLYKMASRFDGPISLPFIGSGLSFVGSTSDILNNVMVLFQTFKPPVRVWLGQKLFYALFDPEDLEIIMNNPHALEKDELYLFAEPFVGTGLFTAPVPKWKRHRKVIMPTFNQRILDEFVPVFAEQSEILLEQLKKQVGKGSFDIFQLVSRCTLDIICGKNHKLIFGVHDFVPETAMGVKVEAQTTDSDYVKWANKAMEITFTRMFNIWYHFDSIFNLTQSARDLLDIQTKMKTFTGAVVRNKREAYQTKMRERRQLPEGYVDKEAPTRKTFLQQLIELSEGGANFTDDELREEVDTFMVAGSDTTASMNSFIFVMLGMYPDVQEEVYQEVLDVLGPDRAVEAADLGRFQYMERVMKETMRIFPVGPLLVRAITKDIQLENCVIPAGSSVVTVIMQTHRSEKIWPQPLKFEPDRFLPEEIAKRHPYAWLPFSAGPRNCVGPKYAFMAMKALIATVVRRYKFTTDYKSIEDIKLKADLMLKPVDGYNVSAELRE</sequence>
<evidence type="ECO:0000313" key="17">
    <source>
        <dbReference type="EMBL" id="KAB0791110.1"/>
    </source>
</evidence>
<organism evidence="17 18">
    <name type="scientific">Photinus pyralis</name>
    <name type="common">Common eastern firefly</name>
    <name type="synonym">Lampyris pyralis</name>
    <dbReference type="NCBI Taxonomy" id="7054"/>
    <lineage>
        <taxon>Eukaryota</taxon>
        <taxon>Metazoa</taxon>
        <taxon>Ecdysozoa</taxon>
        <taxon>Arthropoda</taxon>
        <taxon>Hexapoda</taxon>
        <taxon>Insecta</taxon>
        <taxon>Pterygota</taxon>
        <taxon>Neoptera</taxon>
        <taxon>Endopterygota</taxon>
        <taxon>Coleoptera</taxon>
        <taxon>Polyphaga</taxon>
        <taxon>Elateriformia</taxon>
        <taxon>Elateroidea</taxon>
        <taxon>Lampyridae</taxon>
        <taxon>Lampyrinae</taxon>
        <taxon>Photinus</taxon>
    </lineage>
</organism>
<comment type="cofactor">
    <cofactor evidence="1 14">
        <name>heme</name>
        <dbReference type="ChEBI" id="CHEBI:30413"/>
    </cofactor>
</comment>
<dbReference type="GO" id="GO:0004497">
    <property type="term" value="F:monooxygenase activity"/>
    <property type="evidence" value="ECO:0007669"/>
    <property type="project" value="UniProtKB-KW"/>
</dbReference>
<dbReference type="Pfam" id="PF00067">
    <property type="entry name" value="p450"/>
    <property type="match status" value="1"/>
</dbReference>
<dbReference type="InterPro" id="IPR036396">
    <property type="entry name" value="Cyt_P450_sf"/>
</dbReference>
<accession>A0A5N4A1A9</accession>
<keyword evidence="11 14" id="KW-0408">Iron</keyword>
<evidence type="ECO:0000256" key="3">
    <source>
        <dbReference type="ARBA" id="ARBA00004174"/>
    </source>
</evidence>
<dbReference type="InterPro" id="IPR002401">
    <property type="entry name" value="Cyt_P450_E_grp-I"/>
</dbReference>
<evidence type="ECO:0000256" key="14">
    <source>
        <dbReference type="PIRSR" id="PIRSR602401-1"/>
    </source>
</evidence>
<evidence type="ECO:0000256" key="5">
    <source>
        <dbReference type="ARBA" id="ARBA00010617"/>
    </source>
</evidence>
<keyword evidence="16" id="KW-0812">Transmembrane</keyword>
<dbReference type="PRINTS" id="PR00385">
    <property type="entry name" value="P450"/>
</dbReference>
<reference evidence="17 18" key="1">
    <citation type="journal article" date="2018" name="Elife">
        <title>Firefly genomes illuminate parallel origins of bioluminescence in beetles.</title>
        <authorList>
            <person name="Fallon T.R."/>
            <person name="Lower S.E."/>
            <person name="Chang C.H."/>
            <person name="Bessho-Uehara M."/>
            <person name="Martin G.J."/>
            <person name="Bewick A.J."/>
            <person name="Behringer M."/>
            <person name="Debat H.J."/>
            <person name="Wong I."/>
            <person name="Day J.C."/>
            <person name="Suvorov A."/>
            <person name="Silva C.J."/>
            <person name="Stanger-Hall K.F."/>
            <person name="Hall D.W."/>
            <person name="Schmitz R.J."/>
            <person name="Nelson D.R."/>
            <person name="Lewis S.M."/>
            <person name="Shigenobu S."/>
            <person name="Bybee S.M."/>
            <person name="Larracuente A.M."/>
            <person name="Oba Y."/>
            <person name="Weng J.K."/>
        </authorList>
    </citation>
    <scope>NUCLEOTIDE SEQUENCE [LARGE SCALE GENOMIC DNA]</scope>
    <source>
        <strain evidence="17">1611_PpyrPB1</strain>
        <tissue evidence="17">Whole body</tissue>
    </source>
</reference>
<comment type="caution">
    <text evidence="17">The sequence shown here is derived from an EMBL/GenBank/DDBJ whole genome shotgun (WGS) entry which is preliminary data.</text>
</comment>
<evidence type="ECO:0000256" key="10">
    <source>
        <dbReference type="ARBA" id="ARBA00023002"/>
    </source>
</evidence>
<keyword evidence="16" id="KW-1133">Transmembrane helix</keyword>
<dbReference type="AlphaFoldDB" id="A0A5N4A1A9"/>
<dbReference type="PANTHER" id="PTHR24291:SF189">
    <property type="entry name" value="CYTOCHROME P450 4C3-RELATED"/>
    <property type="match status" value="1"/>
</dbReference>
<protein>
    <recommendedName>
        <fullName evidence="19">Cytochrome P450</fullName>
    </recommendedName>
</protein>
<evidence type="ECO:0000313" key="18">
    <source>
        <dbReference type="Proteomes" id="UP000327044"/>
    </source>
</evidence>
<dbReference type="EMBL" id="VVIM01000011">
    <property type="protein sequence ID" value="KAB0791110.1"/>
    <property type="molecule type" value="Genomic_DNA"/>
</dbReference>
<comment type="function">
    <text evidence="2">May be involved in the metabolism of insect hormones and in the breakdown of synthetic insecticides.</text>
</comment>
<keyword evidence="12 15" id="KW-0503">Monooxygenase</keyword>
<dbReference type="GO" id="GO:0005789">
    <property type="term" value="C:endoplasmic reticulum membrane"/>
    <property type="evidence" value="ECO:0007669"/>
    <property type="project" value="UniProtKB-SubCell"/>
</dbReference>
<dbReference type="Proteomes" id="UP000327044">
    <property type="component" value="Unassembled WGS sequence"/>
</dbReference>
<comment type="similarity">
    <text evidence="5 15">Belongs to the cytochrome P450 family.</text>
</comment>
<evidence type="ECO:0000256" key="16">
    <source>
        <dbReference type="SAM" id="Phobius"/>
    </source>
</evidence>
<dbReference type="PROSITE" id="PS00086">
    <property type="entry name" value="CYTOCHROME_P450"/>
    <property type="match status" value="1"/>
</dbReference>
<keyword evidence="13 16" id="KW-0472">Membrane</keyword>
<comment type="subcellular location">
    <subcellularLocation>
        <location evidence="4">Endoplasmic reticulum membrane</location>
        <topology evidence="4">Peripheral membrane protein</topology>
    </subcellularLocation>
    <subcellularLocation>
        <location evidence="3">Microsome membrane</location>
        <topology evidence="3">Peripheral membrane protein</topology>
    </subcellularLocation>
</comment>
<dbReference type="GO" id="GO:0005506">
    <property type="term" value="F:iron ion binding"/>
    <property type="evidence" value="ECO:0007669"/>
    <property type="project" value="InterPro"/>
</dbReference>
<evidence type="ECO:0008006" key="19">
    <source>
        <dbReference type="Google" id="ProtNLM"/>
    </source>
</evidence>
<dbReference type="PANTHER" id="PTHR24291">
    <property type="entry name" value="CYTOCHROME P450 FAMILY 4"/>
    <property type="match status" value="1"/>
</dbReference>
<keyword evidence="7 14" id="KW-0479">Metal-binding</keyword>
<dbReference type="GO" id="GO:0016705">
    <property type="term" value="F:oxidoreductase activity, acting on paired donors, with incorporation or reduction of molecular oxygen"/>
    <property type="evidence" value="ECO:0007669"/>
    <property type="project" value="InterPro"/>
</dbReference>
<keyword evidence="10 15" id="KW-0560">Oxidoreductase</keyword>
<evidence type="ECO:0000256" key="2">
    <source>
        <dbReference type="ARBA" id="ARBA00003690"/>
    </source>
</evidence>
<dbReference type="CDD" id="cd20628">
    <property type="entry name" value="CYP4"/>
    <property type="match status" value="1"/>
</dbReference>
<dbReference type="InterPro" id="IPR001128">
    <property type="entry name" value="Cyt_P450"/>
</dbReference>
<evidence type="ECO:0000256" key="13">
    <source>
        <dbReference type="ARBA" id="ARBA00023136"/>
    </source>
</evidence>
<dbReference type="GO" id="GO:0020037">
    <property type="term" value="F:heme binding"/>
    <property type="evidence" value="ECO:0007669"/>
    <property type="project" value="InterPro"/>
</dbReference>
<evidence type="ECO:0000256" key="4">
    <source>
        <dbReference type="ARBA" id="ARBA00004406"/>
    </source>
</evidence>
<name>A0A5N4A1A9_PHOPY</name>
<keyword evidence="18" id="KW-1185">Reference proteome</keyword>
<dbReference type="InterPro" id="IPR017972">
    <property type="entry name" value="Cyt_P450_CS"/>
</dbReference>
<evidence type="ECO:0000256" key="7">
    <source>
        <dbReference type="ARBA" id="ARBA00022723"/>
    </source>
</evidence>
<keyword evidence="9" id="KW-0492">Microsome</keyword>
<evidence type="ECO:0000256" key="12">
    <source>
        <dbReference type="ARBA" id="ARBA00023033"/>
    </source>
</evidence>
<evidence type="ECO:0000256" key="11">
    <source>
        <dbReference type="ARBA" id="ARBA00023004"/>
    </source>
</evidence>
<gene>
    <name evidence="17" type="ORF">PPYR_02910</name>
</gene>
<dbReference type="InParanoid" id="A0A5N4A1A9"/>
<keyword evidence="8" id="KW-0256">Endoplasmic reticulum</keyword>
<dbReference type="PRINTS" id="PR00463">
    <property type="entry name" value="EP450I"/>
</dbReference>
<dbReference type="SUPFAM" id="SSF48264">
    <property type="entry name" value="Cytochrome P450"/>
    <property type="match status" value="1"/>
</dbReference>
<evidence type="ECO:0000256" key="1">
    <source>
        <dbReference type="ARBA" id="ARBA00001971"/>
    </source>
</evidence>
<proteinExistence type="inferred from homology"/>
<evidence type="ECO:0000256" key="9">
    <source>
        <dbReference type="ARBA" id="ARBA00022848"/>
    </source>
</evidence>
<feature type="binding site" description="axial binding residue" evidence="14">
    <location>
        <position position="474"/>
    </location>
    <ligand>
        <name>heme</name>
        <dbReference type="ChEBI" id="CHEBI:30413"/>
    </ligand>
    <ligandPart>
        <name>Fe</name>
        <dbReference type="ChEBI" id="CHEBI:18248"/>
    </ligandPart>
</feature>